<feature type="domain" description="Cyclic nucleotide-binding" evidence="2">
    <location>
        <begin position="336"/>
        <end position="441"/>
    </location>
</feature>
<dbReference type="InterPro" id="IPR018490">
    <property type="entry name" value="cNMP-bd_dom_sf"/>
</dbReference>
<dbReference type="PROSITE" id="PS50042">
    <property type="entry name" value="CNMP_BINDING_3"/>
    <property type="match status" value="1"/>
</dbReference>
<evidence type="ECO:0000256" key="1">
    <source>
        <dbReference type="SAM" id="MobiDB-lite"/>
    </source>
</evidence>
<organism evidence="3 4">
    <name type="scientific">Batillaria attramentaria</name>
    <dbReference type="NCBI Taxonomy" id="370345"/>
    <lineage>
        <taxon>Eukaryota</taxon>
        <taxon>Metazoa</taxon>
        <taxon>Spiralia</taxon>
        <taxon>Lophotrochozoa</taxon>
        <taxon>Mollusca</taxon>
        <taxon>Gastropoda</taxon>
        <taxon>Caenogastropoda</taxon>
        <taxon>Sorbeoconcha</taxon>
        <taxon>Cerithioidea</taxon>
        <taxon>Batillariidae</taxon>
        <taxon>Batillaria</taxon>
    </lineage>
</organism>
<dbReference type="InterPro" id="IPR014710">
    <property type="entry name" value="RmlC-like_jellyroll"/>
</dbReference>
<feature type="compositionally biased region" description="Basic and acidic residues" evidence="1">
    <location>
        <begin position="110"/>
        <end position="127"/>
    </location>
</feature>
<dbReference type="Proteomes" id="UP001519460">
    <property type="component" value="Unassembled WGS sequence"/>
</dbReference>
<protein>
    <recommendedName>
        <fullName evidence="2">Cyclic nucleotide-binding domain-containing protein</fullName>
    </recommendedName>
</protein>
<dbReference type="InterPro" id="IPR000595">
    <property type="entry name" value="cNMP-bd_dom"/>
</dbReference>
<dbReference type="PANTHER" id="PTHR23011:SF32">
    <property type="entry name" value="CYCLIC NUCLEOTIDE-BINDING DOMAIN-CONTAINING PROTEIN 1"/>
    <property type="match status" value="1"/>
</dbReference>
<keyword evidence="4" id="KW-1185">Reference proteome</keyword>
<name>A0ABD0K488_9CAEN</name>
<dbReference type="SUPFAM" id="SSF51206">
    <property type="entry name" value="cAMP-binding domain-like"/>
    <property type="match status" value="2"/>
</dbReference>
<dbReference type="EMBL" id="JACVVK020000258">
    <property type="protein sequence ID" value="KAK7481666.1"/>
    <property type="molecule type" value="Genomic_DNA"/>
</dbReference>
<evidence type="ECO:0000259" key="2">
    <source>
        <dbReference type="PROSITE" id="PS50042"/>
    </source>
</evidence>
<dbReference type="Pfam" id="PF00027">
    <property type="entry name" value="cNMP_binding"/>
    <property type="match status" value="1"/>
</dbReference>
<proteinExistence type="predicted"/>
<sequence length="504" mass="57606">MALVPVDKKDKKYPWNIKDTNKPRSKLPAISKTPTVDYNTLQWLCSIRGHASRDNPMSSMEAHQMFMENYHKMFVPEPKKIGFPVHTEKRAVAGKSSTQSESAHATVGRTTEDEKRPGRKDNPQEEFTHNIKDYLPLLHKERKSEDPEAIRTENMKTLRRVLRKLPFERTATDNDKIFSILKTFHFFADNISNSVLKELCVVAQLESWKETDFTVFGNTGLHMVLRGKVAPLTEPYVYTGLEDDELDLRSPTPLLEDTDTVLEVGDCFGTLQKIEGKEASTRLLSVKTVDANCEFLKISVSDYARVIEQIRQREQTEKLNLLLSCQQYGLWPRQPLIQVANLIEWISYPPNTVIVSEGYKAPFIGFIKSGECHVLRQVDVLHTLCNGKKEKRTKQVVMGKLGPSDSFAEISLLLEEPITCSIVTATDVSMGVVRPERIRDLDEVTIQLFKQCNTRTFGNLTKEDIQNEYMQQEQKRAWNEFKHGMVVDVINAQGIRPGYGKWAK</sequence>
<dbReference type="PANTHER" id="PTHR23011">
    <property type="entry name" value="CYCLIC NUCLEOTIDE-BINDING DOMAIN CONTAINING PROTEIN"/>
    <property type="match status" value="1"/>
</dbReference>
<accession>A0ABD0K488</accession>
<dbReference type="Gene3D" id="2.60.120.10">
    <property type="entry name" value="Jelly Rolls"/>
    <property type="match status" value="2"/>
</dbReference>
<dbReference type="AlphaFoldDB" id="A0ABD0K488"/>
<evidence type="ECO:0000313" key="4">
    <source>
        <dbReference type="Proteomes" id="UP001519460"/>
    </source>
</evidence>
<feature type="region of interest" description="Disordered" evidence="1">
    <location>
        <begin position="91"/>
        <end position="127"/>
    </location>
</feature>
<dbReference type="CDD" id="cd00038">
    <property type="entry name" value="CAP_ED"/>
    <property type="match status" value="1"/>
</dbReference>
<gene>
    <name evidence="3" type="ORF">BaRGS_00027039</name>
</gene>
<evidence type="ECO:0000313" key="3">
    <source>
        <dbReference type="EMBL" id="KAK7481666.1"/>
    </source>
</evidence>
<reference evidence="3 4" key="1">
    <citation type="journal article" date="2023" name="Sci. Data">
        <title>Genome assembly of the Korean intertidal mud-creeper Batillaria attramentaria.</title>
        <authorList>
            <person name="Patra A.K."/>
            <person name="Ho P.T."/>
            <person name="Jun S."/>
            <person name="Lee S.J."/>
            <person name="Kim Y."/>
            <person name="Won Y.J."/>
        </authorList>
    </citation>
    <scope>NUCLEOTIDE SEQUENCE [LARGE SCALE GENOMIC DNA]</scope>
    <source>
        <strain evidence="3">Wonlab-2016</strain>
    </source>
</reference>
<comment type="caution">
    <text evidence="3">The sequence shown here is derived from an EMBL/GenBank/DDBJ whole genome shotgun (WGS) entry which is preliminary data.</text>
</comment>